<reference evidence="2 3" key="1">
    <citation type="submission" date="2023-02" db="EMBL/GenBank/DDBJ databases">
        <title>Complete genome sequence of a novel bacterium Oceanimonas sp. NTOU-MSR1 isolated from marine coast sediment.</title>
        <authorList>
            <person name="Yang H.-T."/>
            <person name="Chen Y.-L."/>
            <person name="Ho Y.-N."/>
        </authorList>
    </citation>
    <scope>NUCLEOTIDE SEQUENCE [LARGE SCALE GENOMIC DNA]</scope>
    <source>
        <strain evidence="2 3">NTOU-MSR1</strain>
    </source>
</reference>
<feature type="signal peptide" evidence="1">
    <location>
        <begin position="1"/>
        <end position="22"/>
    </location>
</feature>
<dbReference type="AlphaFoldDB" id="A0AA50Q6B7"/>
<keyword evidence="3" id="KW-1185">Reference proteome</keyword>
<proteinExistence type="predicted"/>
<evidence type="ECO:0000256" key="1">
    <source>
        <dbReference type="SAM" id="SignalP"/>
    </source>
</evidence>
<feature type="chain" id="PRO_5041433506" evidence="1">
    <location>
        <begin position="23"/>
        <end position="82"/>
    </location>
</feature>
<gene>
    <name evidence="2" type="ORF">PU634_08605</name>
</gene>
<sequence>MRSLVSALLGGVLLLASGLALANGCPSHMADIDARLAEKPVLSTEEAARVAELRAEGEARHKAGDHRESMRLLGEARKILGI</sequence>
<dbReference type="Proteomes" id="UP001223802">
    <property type="component" value="Chromosome"/>
</dbReference>
<protein>
    <submittedName>
        <fullName evidence="2">Uncharacterized protein</fullName>
    </submittedName>
</protein>
<evidence type="ECO:0000313" key="3">
    <source>
        <dbReference type="Proteomes" id="UP001223802"/>
    </source>
</evidence>
<dbReference type="RefSeq" id="WP_306760393.1">
    <property type="nucleotide sequence ID" value="NZ_CP118224.1"/>
</dbReference>
<dbReference type="EMBL" id="CP118224">
    <property type="protein sequence ID" value="WMC09190.1"/>
    <property type="molecule type" value="Genomic_DNA"/>
</dbReference>
<accession>A0AA50Q6B7</accession>
<organism evidence="2 3">
    <name type="scientific">Oceanimonas pelagia</name>
    <dbReference type="NCBI Taxonomy" id="3028314"/>
    <lineage>
        <taxon>Bacteria</taxon>
        <taxon>Pseudomonadati</taxon>
        <taxon>Pseudomonadota</taxon>
        <taxon>Gammaproteobacteria</taxon>
        <taxon>Aeromonadales</taxon>
        <taxon>Aeromonadaceae</taxon>
        <taxon>Oceanimonas</taxon>
    </lineage>
</organism>
<dbReference type="KEGG" id="ope:PU634_08605"/>
<evidence type="ECO:0000313" key="2">
    <source>
        <dbReference type="EMBL" id="WMC09190.1"/>
    </source>
</evidence>
<name>A0AA50Q6B7_9GAMM</name>
<keyword evidence="1" id="KW-0732">Signal</keyword>